<dbReference type="KEGG" id="strr:EKD16_08465"/>
<organism evidence="6 7">
    <name type="scientific">Streptomonospora litoralis</name>
    <dbReference type="NCBI Taxonomy" id="2498135"/>
    <lineage>
        <taxon>Bacteria</taxon>
        <taxon>Bacillati</taxon>
        <taxon>Actinomycetota</taxon>
        <taxon>Actinomycetes</taxon>
        <taxon>Streptosporangiales</taxon>
        <taxon>Nocardiopsidaceae</taxon>
        <taxon>Streptomonospora</taxon>
    </lineage>
</organism>
<evidence type="ECO:0000256" key="1">
    <source>
        <dbReference type="ARBA" id="ARBA00008857"/>
    </source>
</evidence>
<dbReference type="GO" id="GO:0006310">
    <property type="term" value="P:DNA recombination"/>
    <property type="evidence" value="ECO:0007669"/>
    <property type="project" value="UniProtKB-KW"/>
</dbReference>
<dbReference type="Proteomes" id="UP000292235">
    <property type="component" value="Chromosome"/>
</dbReference>
<comment type="similarity">
    <text evidence="1">Belongs to the 'phage' integrase family.</text>
</comment>
<dbReference type="RefSeq" id="WP_165498528.1">
    <property type="nucleotide sequence ID" value="NZ_CP036455.1"/>
</dbReference>
<keyword evidence="7" id="KW-1185">Reference proteome</keyword>
<dbReference type="PANTHER" id="PTHR30349">
    <property type="entry name" value="PHAGE INTEGRASE-RELATED"/>
    <property type="match status" value="1"/>
</dbReference>
<dbReference type="GO" id="GO:0015074">
    <property type="term" value="P:DNA integration"/>
    <property type="evidence" value="ECO:0007669"/>
    <property type="project" value="InterPro"/>
</dbReference>
<dbReference type="InterPro" id="IPR011010">
    <property type="entry name" value="DNA_brk_join_enz"/>
</dbReference>
<dbReference type="Pfam" id="PF00589">
    <property type="entry name" value="Phage_integrase"/>
    <property type="match status" value="1"/>
</dbReference>
<dbReference type="EMBL" id="CP036455">
    <property type="protein sequence ID" value="QBI53487.1"/>
    <property type="molecule type" value="Genomic_DNA"/>
</dbReference>
<dbReference type="InterPro" id="IPR013762">
    <property type="entry name" value="Integrase-like_cat_sf"/>
</dbReference>
<dbReference type="InterPro" id="IPR010998">
    <property type="entry name" value="Integrase_recombinase_N"/>
</dbReference>
<reference evidence="6 7" key="1">
    <citation type="submission" date="2019-02" db="EMBL/GenBank/DDBJ databases">
        <authorList>
            <person name="Khodamoradi S."/>
            <person name="Hahnke R.L."/>
            <person name="Kaempfer P."/>
            <person name="Schumann P."/>
            <person name="Rohde M."/>
            <person name="Steinert M."/>
            <person name="Luzhetskyy A."/>
            <person name="Wink J."/>
            <person name="Ruckert C."/>
        </authorList>
    </citation>
    <scope>NUCLEOTIDE SEQUENCE [LARGE SCALE GENOMIC DNA]</scope>
    <source>
        <strain evidence="6 7">M2</strain>
    </source>
</reference>
<dbReference type="SUPFAM" id="SSF56349">
    <property type="entry name" value="DNA breaking-rejoining enzymes"/>
    <property type="match status" value="2"/>
</dbReference>
<keyword evidence="2" id="KW-0238">DNA-binding</keyword>
<evidence type="ECO:0000256" key="2">
    <source>
        <dbReference type="ARBA" id="ARBA00023125"/>
    </source>
</evidence>
<feature type="compositionally biased region" description="Low complexity" evidence="4">
    <location>
        <begin position="513"/>
        <end position="529"/>
    </location>
</feature>
<proteinExistence type="inferred from homology"/>
<dbReference type="PANTHER" id="PTHR30349:SF41">
    <property type="entry name" value="INTEGRASE_RECOMBINASE PROTEIN MJ0367-RELATED"/>
    <property type="match status" value="1"/>
</dbReference>
<evidence type="ECO:0000256" key="3">
    <source>
        <dbReference type="ARBA" id="ARBA00023172"/>
    </source>
</evidence>
<dbReference type="InterPro" id="IPR050090">
    <property type="entry name" value="Tyrosine_recombinase_XerCD"/>
</dbReference>
<feature type="domain" description="Tyr recombinase" evidence="5">
    <location>
        <begin position="180"/>
        <end position="511"/>
    </location>
</feature>
<dbReference type="Gene3D" id="1.10.443.10">
    <property type="entry name" value="Intergrase catalytic core"/>
    <property type="match status" value="1"/>
</dbReference>
<accession>A0A4P6Q445</accession>
<dbReference type="Gene3D" id="1.10.150.130">
    <property type="match status" value="1"/>
</dbReference>
<sequence>MGAKKGRRQKGEGALYLRRDGRWVANVDLGWRGGKRDRREFSGATPEEALDKRRRFLEDRADGFLRPKGRAPTVGEWLRHWLYTIAQTTVAESTYYTSYRGKTERHLIPYYDRIRLTNEVLTEEVVESWHVWLREEQGLGPATVVQCHRILSRALKVAVIRGRLMRNPCSNVSPPAIPERDMDVPDRDEVGDILTAVAGQRMAARWLLALMVGPRQGETLGLTWQCLDIDDPHNAYVAIEWELVRLPWRHGCGDPHRCGAKLHRYPCPDECTRHRHKPTCPADCANARHLCKRPCPDDCTRHRHEPDCRHNCSKRGHVCPTFCEPGCEAHARACPQRVGGGLSLKRPKTAKSRRSIRIDPILAVALQRHRQEQKAERERLGAAWEGWGHTPHHKKCPTGCVAHCGHAPRRKDRVCPGCHTPVKRDQLVFAQPNGRPLNHREDYEQWQQILRDLDLDEYRVHDMRHRAATALLEEGEDVRVVQQILGHANPATTQRFYQHVTDRVSQRAASRMASGLGSWSASQSASLESASDREQGFRGGPDDPS</sequence>
<keyword evidence="3" id="KW-0233">DNA recombination</keyword>
<dbReference type="GO" id="GO:0003677">
    <property type="term" value="F:DNA binding"/>
    <property type="evidence" value="ECO:0007669"/>
    <property type="project" value="UniProtKB-KW"/>
</dbReference>
<evidence type="ECO:0000256" key="4">
    <source>
        <dbReference type="SAM" id="MobiDB-lite"/>
    </source>
</evidence>
<evidence type="ECO:0000313" key="6">
    <source>
        <dbReference type="EMBL" id="QBI53487.1"/>
    </source>
</evidence>
<feature type="region of interest" description="Disordered" evidence="4">
    <location>
        <begin position="513"/>
        <end position="545"/>
    </location>
</feature>
<name>A0A4P6Q445_9ACTN</name>
<evidence type="ECO:0000313" key="7">
    <source>
        <dbReference type="Proteomes" id="UP000292235"/>
    </source>
</evidence>
<dbReference type="AlphaFoldDB" id="A0A4P6Q445"/>
<protein>
    <submittedName>
        <fullName evidence="6">Site-specific tyrosine recombinase XerC</fullName>
    </submittedName>
</protein>
<evidence type="ECO:0000259" key="5">
    <source>
        <dbReference type="PROSITE" id="PS51898"/>
    </source>
</evidence>
<dbReference type="InterPro" id="IPR002104">
    <property type="entry name" value="Integrase_catalytic"/>
</dbReference>
<gene>
    <name evidence="6" type="ORF">EKD16_08465</name>
</gene>
<dbReference type="PROSITE" id="PS51898">
    <property type="entry name" value="TYR_RECOMBINASE"/>
    <property type="match status" value="1"/>
</dbReference>